<reference evidence="12" key="1">
    <citation type="submission" date="2021-02" db="EMBL/GenBank/DDBJ databases">
        <authorList>
            <person name="Nowell W R."/>
        </authorList>
    </citation>
    <scope>NUCLEOTIDE SEQUENCE</scope>
</reference>
<feature type="domain" description="PiggyBac transposable element-derived protein" evidence="11">
    <location>
        <begin position="698"/>
        <end position="859"/>
    </location>
</feature>
<feature type="transmembrane region" description="Helical" evidence="9">
    <location>
        <begin position="326"/>
        <end position="347"/>
    </location>
</feature>
<evidence type="ECO:0000313" key="13">
    <source>
        <dbReference type="Proteomes" id="UP000663882"/>
    </source>
</evidence>
<keyword evidence="4" id="KW-0406">Ion transport</keyword>
<keyword evidence="2" id="KW-0813">Transport</keyword>
<dbReference type="Gene3D" id="1.20.1420.30">
    <property type="entry name" value="NCX, central ion-binding region"/>
    <property type="match status" value="2"/>
</dbReference>
<evidence type="ECO:0000256" key="6">
    <source>
        <dbReference type="ARBA" id="ARBA00022989"/>
    </source>
</evidence>
<dbReference type="InterPro" id="IPR004837">
    <property type="entry name" value="NaCa_Exmemb"/>
</dbReference>
<evidence type="ECO:0000259" key="10">
    <source>
        <dbReference type="Pfam" id="PF01699"/>
    </source>
</evidence>
<dbReference type="GO" id="GO:0005432">
    <property type="term" value="F:calcium:sodium antiporter activity"/>
    <property type="evidence" value="ECO:0007669"/>
    <property type="project" value="TreeGrafter"/>
</dbReference>
<dbReference type="AlphaFoldDB" id="A0A814YAW1"/>
<keyword evidence="4" id="KW-0109">Calcium transport</keyword>
<accession>A0A814YAW1</accession>
<evidence type="ECO:0000256" key="2">
    <source>
        <dbReference type="ARBA" id="ARBA00022448"/>
    </source>
</evidence>
<evidence type="ECO:0000256" key="7">
    <source>
        <dbReference type="ARBA" id="ARBA00023136"/>
    </source>
</evidence>
<evidence type="ECO:0000256" key="4">
    <source>
        <dbReference type="ARBA" id="ARBA00022568"/>
    </source>
</evidence>
<dbReference type="GO" id="GO:0016020">
    <property type="term" value="C:membrane"/>
    <property type="evidence" value="ECO:0007669"/>
    <property type="project" value="UniProtKB-SubCell"/>
</dbReference>
<keyword evidence="6 9" id="KW-1133">Transmembrane helix</keyword>
<proteinExistence type="predicted"/>
<protein>
    <submittedName>
        <fullName evidence="12">Uncharacterized protein</fullName>
    </submittedName>
</protein>
<keyword evidence="4" id="KW-0106">Calcium</keyword>
<dbReference type="InterPro" id="IPR044880">
    <property type="entry name" value="NCX_ion-bd_dom_sf"/>
</dbReference>
<evidence type="ECO:0000256" key="9">
    <source>
        <dbReference type="SAM" id="Phobius"/>
    </source>
</evidence>
<feature type="non-terminal residue" evidence="12">
    <location>
        <position position="1"/>
    </location>
</feature>
<feature type="transmembrane region" description="Helical" evidence="9">
    <location>
        <begin position="101"/>
        <end position="125"/>
    </location>
</feature>
<name>A0A814YAW1_9BILA</name>
<evidence type="ECO:0000313" key="12">
    <source>
        <dbReference type="EMBL" id="CAF1227896.1"/>
    </source>
</evidence>
<dbReference type="InterPro" id="IPR051359">
    <property type="entry name" value="CaCA_antiporter"/>
</dbReference>
<feature type="transmembrane region" description="Helical" evidence="9">
    <location>
        <begin position="452"/>
        <end position="478"/>
    </location>
</feature>
<gene>
    <name evidence="12" type="ORF">RFH988_LOCUS26006</name>
</gene>
<evidence type="ECO:0000256" key="1">
    <source>
        <dbReference type="ARBA" id="ARBA00004141"/>
    </source>
</evidence>
<keyword evidence="3" id="KW-0050">Antiport</keyword>
<keyword evidence="5 9" id="KW-0812">Transmembrane</keyword>
<evidence type="ECO:0000256" key="8">
    <source>
        <dbReference type="SAM" id="MobiDB-lite"/>
    </source>
</evidence>
<dbReference type="Pfam" id="PF01699">
    <property type="entry name" value="Na_Ca_ex"/>
    <property type="match status" value="2"/>
</dbReference>
<feature type="domain" description="Sodium/calcium exchanger membrane region" evidence="10">
    <location>
        <begin position="68"/>
        <end position="209"/>
    </location>
</feature>
<feature type="transmembrane region" description="Helical" evidence="9">
    <location>
        <begin position="131"/>
        <end position="154"/>
    </location>
</feature>
<comment type="caution">
    <text evidence="12">The sequence shown here is derived from an EMBL/GenBank/DDBJ whole genome shotgun (WGS) entry which is preliminary data.</text>
</comment>
<feature type="transmembrane region" description="Helical" evidence="9">
    <location>
        <begin position="354"/>
        <end position="374"/>
    </location>
</feature>
<feature type="domain" description="Sodium/calcium exchanger membrane region" evidence="10">
    <location>
        <begin position="388"/>
        <end position="509"/>
    </location>
</feature>
<feature type="transmembrane region" description="Helical" evidence="9">
    <location>
        <begin position="166"/>
        <end position="184"/>
    </location>
</feature>
<sequence>KFNYLKALIMTTAIECRDYRNFANDTCNFMRTTPDCKLDGGFINYLTFVFCNFDDKLVALGLTLLAGWLLVLFIGLGVTADSYFCPALRVIARVLRLSENIAGVTFLAFGNGAPDIFSAIAAVGSSKGGDVGLAFGALFGAGVFVTTVVAGTIGLATPFRSIQRPLLRDIIFFIIASFAAYVAMYDGKIYLAESLGFIIMYAVYLIILIGGYFINRQLKDRRALLQAAHTEAAAKTYGSIQTPLDQSVVSVDDTDGDIPDDSYAQPDVTFALSLRHAFLPRDDTPWSERSIINKTFSIIKMPVVIILHFTVPLVDYDKREHNWNKLLNSFHLLSGPLTVSILTRVGLIKIRNLFPVWAVVCIVGTILCFAALILTEYHTKPRYHSGFAFLGFTVSVVWIYSVANEIVNLLSTFGIVFNISNTILGLTFLAWGNSLSDYVSNVVSARQGYPNMGISACYGGPLLNFLMGLGIPFTFVTIKKGSPFSIDQTLLQNVIAYFLFGSLAGTLIFIPLNKFYYSRRFDGQLNKHTKDQSSTSPLRMTMPIKKQISSNVNTTGDRTLSRNMSTLSRSHNSQSTPVAKVNCNQKPKSHTFTSSANNSSDTIHKSNLKRIHEVSLRDKNQIDDMGDGQAFDSDSEYDPIVTESDDTFTNEYISEESDSSNSDIDQCDIATDIQGRISAANIMKKKPGSITKIQTILDVFKLFFKNEILDEIALHTNHYAKRYFDQTQRSRQGSNTMKLNSFQWKPLDRIELESFISLLIKSGVNKNNHELLSELWDINQSSPIYRATMSFEHFRYLLQFIRFDDRQHCDKSDRLSPIRFIFESFVKQLSRHFVPSENLTVDEQLVPFRDCCCFVQYAEKTG</sequence>
<dbReference type="OrthoDB" id="407410at2759"/>
<dbReference type="Pfam" id="PF13843">
    <property type="entry name" value="DDE_Tnp_1_7"/>
    <property type="match status" value="1"/>
</dbReference>
<dbReference type="GO" id="GO:0006874">
    <property type="term" value="P:intracellular calcium ion homeostasis"/>
    <property type="evidence" value="ECO:0007669"/>
    <property type="project" value="TreeGrafter"/>
</dbReference>
<dbReference type="InterPro" id="IPR029526">
    <property type="entry name" value="PGBD"/>
</dbReference>
<feature type="transmembrane region" description="Helical" evidence="9">
    <location>
        <begin position="296"/>
        <end position="314"/>
    </location>
</feature>
<dbReference type="Proteomes" id="UP000663882">
    <property type="component" value="Unassembled WGS sequence"/>
</dbReference>
<dbReference type="PANTHER" id="PTHR12266:SF0">
    <property type="entry name" value="MITOCHONDRIAL SODIUM_CALCIUM EXCHANGER PROTEIN"/>
    <property type="match status" value="1"/>
</dbReference>
<organism evidence="12 13">
    <name type="scientific">Rotaria sordida</name>
    <dbReference type="NCBI Taxonomy" id="392033"/>
    <lineage>
        <taxon>Eukaryota</taxon>
        <taxon>Metazoa</taxon>
        <taxon>Spiralia</taxon>
        <taxon>Gnathifera</taxon>
        <taxon>Rotifera</taxon>
        <taxon>Eurotatoria</taxon>
        <taxon>Bdelloidea</taxon>
        <taxon>Philodinida</taxon>
        <taxon>Philodinidae</taxon>
        <taxon>Rotaria</taxon>
    </lineage>
</organism>
<keyword evidence="7 9" id="KW-0472">Membrane</keyword>
<evidence type="ECO:0000256" key="3">
    <source>
        <dbReference type="ARBA" id="ARBA00022449"/>
    </source>
</evidence>
<dbReference type="PANTHER" id="PTHR12266">
    <property type="entry name" value="NA+/CA2+ K+ INDEPENDENT EXCHANGER"/>
    <property type="match status" value="1"/>
</dbReference>
<feature type="transmembrane region" description="Helical" evidence="9">
    <location>
        <begin position="190"/>
        <end position="214"/>
    </location>
</feature>
<feature type="transmembrane region" description="Helical" evidence="9">
    <location>
        <begin position="410"/>
        <end position="432"/>
    </location>
</feature>
<feature type="transmembrane region" description="Helical" evidence="9">
    <location>
        <begin position="490"/>
        <end position="512"/>
    </location>
</feature>
<dbReference type="EMBL" id="CAJNOO010002027">
    <property type="protein sequence ID" value="CAF1227896.1"/>
    <property type="molecule type" value="Genomic_DNA"/>
</dbReference>
<evidence type="ECO:0000256" key="5">
    <source>
        <dbReference type="ARBA" id="ARBA00022692"/>
    </source>
</evidence>
<feature type="region of interest" description="Disordered" evidence="8">
    <location>
        <begin position="565"/>
        <end position="602"/>
    </location>
</feature>
<feature type="compositionally biased region" description="Polar residues" evidence="8">
    <location>
        <begin position="565"/>
        <end position="601"/>
    </location>
</feature>
<feature type="transmembrane region" description="Helical" evidence="9">
    <location>
        <begin position="57"/>
        <end position="80"/>
    </location>
</feature>
<comment type="subcellular location">
    <subcellularLocation>
        <location evidence="1">Membrane</location>
        <topology evidence="1">Multi-pass membrane protein</topology>
    </subcellularLocation>
</comment>
<feature type="transmembrane region" description="Helical" evidence="9">
    <location>
        <begin position="386"/>
        <end position="403"/>
    </location>
</feature>
<evidence type="ECO:0000259" key="11">
    <source>
        <dbReference type="Pfam" id="PF13843"/>
    </source>
</evidence>